<feature type="compositionally biased region" description="Basic and acidic residues" evidence="3">
    <location>
        <begin position="461"/>
        <end position="487"/>
    </location>
</feature>
<evidence type="ECO:0000313" key="5">
    <source>
        <dbReference type="RefSeq" id="XP_014651126.1"/>
    </source>
</evidence>
<feature type="region of interest" description="Disordered" evidence="3">
    <location>
        <begin position="1"/>
        <end position="56"/>
    </location>
</feature>
<feature type="region of interest" description="Disordered" evidence="3">
    <location>
        <begin position="564"/>
        <end position="596"/>
    </location>
</feature>
<evidence type="ECO:0000256" key="2">
    <source>
        <dbReference type="SAM" id="Coils"/>
    </source>
</evidence>
<keyword evidence="2" id="KW-0175">Coiled coil</keyword>
<feature type="coiled-coil region" evidence="2">
    <location>
        <begin position="212"/>
        <end position="265"/>
    </location>
</feature>
<feature type="region of interest" description="Disordered" evidence="3">
    <location>
        <begin position="268"/>
        <end position="291"/>
    </location>
</feature>
<evidence type="ECO:0000256" key="3">
    <source>
        <dbReference type="SAM" id="MobiDB-lite"/>
    </source>
</evidence>
<feature type="compositionally biased region" description="Low complexity" evidence="3">
    <location>
        <begin position="654"/>
        <end position="663"/>
    </location>
</feature>
<evidence type="ECO:0000256" key="1">
    <source>
        <dbReference type="ARBA" id="ARBA00022737"/>
    </source>
</evidence>
<feature type="compositionally biased region" description="Polar residues" evidence="3">
    <location>
        <begin position="572"/>
        <end position="585"/>
    </location>
</feature>
<gene>
    <name evidence="5" type="primary">LOC101405198</name>
</gene>
<dbReference type="SMART" id="SM00015">
    <property type="entry name" value="IQ"/>
    <property type="match status" value="2"/>
</dbReference>
<proteinExistence type="predicted"/>
<reference evidence="5" key="1">
    <citation type="submission" date="2025-08" db="UniProtKB">
        <authorList>
            <consortium name="RefSeq"/>
        </authorList>
    </citation>
    <scope>IDENTIFICATION</scope>
</reference>
<feature type="region of interest" description="Disordered" evidence="3">
    <location>
        <begin position="350"/>
        <end position="393"/>
    </location>
</feature>
<name>A0ABM1DH45_CERSS</name>
<dbReference type="PANTHER" id="PTHR22590:SF3">
    <property type="entry name" value="IQ DOMAIN-CONTAINING PROTEIN E"/>
    <property type="match status" value="1"/>
</dbReference>
<dbReference type="GeneID" id="101405198"/>
<sequence length="699" mass="78022">MSLGAGESASETGDDSLSAITFDSDFETKAKRKSFRKPPPPSPKSPYHSKPRKVASWRSLRTATSMPLSNRMSLTPQKLWLGSSKQGSLTQPLKSDLTLEHAWTNPPSSTPDYLTEALRMKRSHLRRSASNGHVPGTPVYREKEDMYDEIIELKKSLHMQKSDVDLMRTKLRRLEEENSRKDRQIEQLLDPSRGPDFLRTLAEKRPDTSWVINGLKQRILKLEQQCKEKDNAINKLQTDIKTTNLEEMRIAMETYYEEIHRLQTLLASSETTGKKPPVEKKSGLKRQKKMSSALLSLSRSVQELTEENQSLKEDLGRVLSSSPTISKIQGYMEWSKPRLLRRIAELEKKMSSMESPHSPASEVVQASPLADSSSSSSVHRQPRSNHREESERLWGTVKSLKGERNALQTQLQEKDLEVKQLLQTKADLQKELENVKEGEKERREREEALREEIQTLTKKFQELEELKKEETGDPVERTPETREEPRPCHATSSPSQQDSEPDASEEGSSRPPSTGSEGRRDAAARILQTRWKVCRHQKKKAVLDEAAVVLQAAFRGHLARAKLLSSKPRGSESPSVPSLPSQNSPLPCVLSPIVQAEGDPGQEEAITVIQSVFRAHLARARLSATSQRAPTAASTQRRSALAAHSEPSSPPSPAASLAESSLSGLQPTEPPPLDDVNSDDSDEIVVAPSLPTRKSAPPP</sequence>
<dbReference type="Proteomes" id="UP000694910">
    <property type="component" value="Unplaced"/>
</dbReference>
<keyword evidence="1" id="KW-0677">Repeat</keyword>
<organism evidence="4 5">
    <name type="scientific">Ceratotherium simum simum</name>
    <name type="common">Southern white rhinoceros</name>
    <dbReference type="NCBI Taxonomy" id="73337"/>
    <lineage>
        <taxon>Eukaryota</taxon>
        <taxon>Metazoa</taxon>
        <taxon>Chordata</taxon>
        <taxon>Craniata</taxon>
        <taxon>Vertebrata</taxon>
        <taxon>Euteleostomi</taxon>
        <taxon>Mammalia</taxon>
        <taxon>Eutheria</taxon>
        <taxon>Laurasiatheria</taxon>
        <taxon>Perissodactyla</taxon>
        <taxon>Rhinocerotidae</taxon>
        <taxon>Ceratotherium</taxon>
    </lineage>
</organism>
<keyword evidence="4" id="KW-1185">Reference proteome</keyword>
<feature type="region of interest" description="Disordered" evidence="3">
    <location>
        <begin position="622"/>
        <end position="699"/>
    </location>
</feature>
<accession>A0ABM1DH45</accession>
<evidence type="ECO:0000313" key="4">
    <source>
        <dbReference type="Proteomes" id="UP000694910"/>
    </source>
</evidence>
<feature type="coiled-coil region" evidence="2">
    <location>
        <begin position="157"/>
        <end position="184"/>
    </location>
</feature>
<dbReference type="RefSeq" id="XP_014651126.1">
    <property type="nucleotide sequence ID" value="XM_014795640.1"/>
</dbReference>
<feature type="coiled-coil region" evidence="2">
    <location>
        <begin position="294"/>
        <end position="321"/>
    </location>
</feature>
<dbReference type="PANTHER" id="PTHR22590">
    <property type="entry name" value="MYOSIN MOTOR DOMAIN-CONTAINING PROTEIN"/>
    <property type="match status" value="1"/>
</dbReference>
<dbReference type="Pfam" id="PF00612">
    <property type="entry name" value="IQ"/>
    <property type="match status" value="2"/>
</dbReference>
<dbReference type="InterPro" id="IPR052318">
    <property type="entry name" value="CellDiv_DevSignal_Domain"/>
</dbReference>
<dbReference type="Gene3D" id="1.20.5.190">
    <property type="match status" value="1"/>
</dbReference>
<feature type="region of interest" description="Disordered" evidence="3">
    <location>
        <begin position="461"/>
        <end position="524"/>
    </location>
</feature>
<dbReference type="InterPro" id="IPR000048">
    <property type="entry name" value="IQ_motif_EF-hand-BS"/>
</dbReference>
<dbReference type="PROSITE" id="PS50096">
    <property type="entry name" value="IQ"/>
    <property type="match status" value="2"/>
</dbReference>
<feature type="compositionally biased region" description="Basic and acidic residues" evidence="3">
    <location>
        <begin position="272"/>
        <end position="282"/>
    </location>
</feature>
<feature type="compositionally biased region" description="Polar residues" evidence="3">
    <location>
        <begin position="623"/>
        <end position="638"/>
    </location>
</feature>
<protein>
    <submittedName>
        <fullName evidence="5">IQ domain-containing protein E</fullName>
    </submittedName>
</protein>